<gene>
    <name evidence="2" type="ORF">ACFPFO_19075</name>
</gene>
<evidence type="ECO:0008006" key="4">
    <source>
        <dbReference type="Google" id="ProtNLM"/>
    </source>
</evidence>
<feature type="compositionally biased region" description="Basic and acidic residues" evidence="1">
    <location>
        <begin position="67"/>
        <end position="77"/>
    </location>
</feature>
<keyword evidence="3" id="KW-1185">Reference proteome</keyword>
<comment type="caution">
    <text evidence="2">The sequence shown here is derived from an EMBL/GenBank/DDBJ whole genome shotgun (WGS) entry which is preliminary data.</text>
</comment>
<evidence type="ECO:0000256" key="1">
    <source>
        <dbReference type="SAM" id="MobiDB-lite"/>
    </source>
</evidence>
<dbReference type="EMBL" id="JBHSJG010000055">
    <property type="protein sequence ID" value="MFC4989824.1"/>
    <property type="molecule type" value="Genomic_DNA"/>
</dbReference>
<dbReference type="Proteomes" id="UP001595925">
    <property type="component" value="Unassembled WGS sequence"/>
</dbReference>
<name>A0ABD5QJR8_9EURY</name>
<proteinExistence type="predicted"/>
<evidence type="ECO:0000313" key="3">
    <source>
        <dbReference type="Proteomes" id="UP001595925"/>
    </source>
</evidence>
<reference evidence="2 3" key="1">
    <citation type="journal article" date="2019" name="Int. J. Syst. Evol. Microbiol.">
        <title>The Global Catalogue of Microorganisms (GCM) 10K type strain sequencing project: providing services to taxonomists for standard genome sequencing and annotation.</title>
        <authorList>
            <consortium name="The Broad Institute Genomics Platform"/>
            <consortium name="The Broad Institute Genome Sequencing Center for Infectious Disease"/>
            <person name="Wu L."/>
            <person name="Ma J."/>
        </authorList>
    </citation>
    <scope>NUCLEOTIDE SEQUENCE [LARGE SCALE GENOMIC DNA]</scope>
    <source>
        <strain evidence="2 3">CGMCC 1.15824</strain>
    </source>
</reference>
<evidence type="ECO:0000313" key="2">
    <source>
        <dbReference type="EMBL" id="MFC4989824.1"/>
    </source>
</evidence>
<protein>
    <recommendedName>
        <fullName evidence="4">Hypervirulence associated protein TUDOR domain-containing protein</fullName>
    </recommendedName>
</protein>
<organism evidence="2 3">
    <name type="scientific">Saliphagus infecundisoli</name>
    <dbReference type="NCBI Taxonomy" id="1849069"/>
    <lineage>
        <taxon>Archaea</taxon>
        <taxon>Methanobacteriati</taxon>
        <taxon>Methanobacteriota</taxon>
        <taxon>Stenosarchaea group</taxon>
        <taxon>Halobacteria</taxon>
        <taxon>Halobacteriales</taxon>
        <taxon>Natrialbaceae</taxon>
        <taxon>Saliphagus</taxon>
    </lineage>
</organism>
<dbReference type="RefSeq" id="WP_224828632.1">
    <property type="nucleotide sequence ID" value="NZ_JAIVEF010000008.1"/>
</dbReference>
<dbReference type="AlphaFoldDB" id="A0ABD5QJR8"/>
<feature type="region of interest" description="Disordered" evidence="1">
    <location>
        <begin position="64"/>
        <end position="92"/>
    </location>
</feature>
<accession>A0ABD5QJR8</accession>
<sequence length="92" mass="9884">MDEDLTSGDQVEIEYESTRSGNVVSRTGGVVQAPGENGRAVLFVETDDNQLTGVVSDHVFSISTSDDDTRSDGDPRIQRTVSLGPLVSVRSR</sequence>